<dbReference type="SUPFAM" id="SSF50630">
    <property type="entry name" value="Acid proteases"/>
    <property type="match status" value="1"/>
</dbReference>
<dbReference type="EMBL" id="PIPL01000001">
    <property type="protein sequence ID" value="RUO26606.1"/>
    <property type="molecule type" value="Genomic_DNA"/>
</dbReference>
<dbReference type="NCBIfam" id="TIGR02281">
    <property type="entry name" value="clan_AA_DTGA"/>
    <property type="match status" value="1"/>
</dbReference>
<comment type="caution">
    <text evidence="2">The sequence shown here is derived from an EMBL/GenBank/DDBJ whole genome shotgun (WGS) entry which is preliminary data.</text>
</comment>
<protein>
    <submittedName>
        <fullName evidence="2">TIGR02281 family clan AA aspartic protease</fullName>
    </submittedName>
</protein>
<dbReference type="OrthoDB" id="185963at2"/>
<sequence>MSRSDPTQRIGKWFSWFAWIALLFILYWWFGGILDGQQNPNQQVESYRDGERAVVTLQQNRSGHYVANGEINGRGVTFMLDTGATQVAIPASLGQELNLQRGAPVMVMTANGRARAYTTSIDQLRLGEIELQNVSATLVPGYEGSQILLGMSALKTLEFTQRNHELTITQ</sequence>
<name>A0A432W9E8_9GAMM</name>
<dbReference type="GO" id="GO:0006508">
    <property type="term" value="P:proteolysis"/>
    <property type="evidence" value="ECO:0007669"/>
    <property type="project" value="UniProtKB-KW"/>
</dbReference>
<dbReference type="GO" id="GO:0008233">
    <property type="term" value="F:peptidase activity"/>
    <property type="evidence" value="ECO:0007669"/>
    <property type="project" value="UniProtKB-KW"/>
</dbReference>
<dbReference type="AlphaFoldDB" id="A0A432W9E8"/>
<keyword evidence="2" id="KW-0645">Protease</keyword>
<evidence type="ECO:0000256" key="1">
    <source>
        <dbReference type="SAM" id="Phobius"/>
    </source>
</evidence>
<gene>
    <name evidence="2" type="ORF">CWE09_07850</name>
</gene>
<reference evidence="2 3" key="1">
    <citation type="journal article" date="2011" name="Front. Microbiol.">
        <title>Genomic signatures of strain selection and enhancement in Bacillus atrophaeus var. globigii, a historical biowarfare simulant.</title>
        <authorList>
            <person name="Gibbons H.S."/>
            <person name="Broomall S.M."/>
            <person name="McNew L.A."/>
            <person name="Daligault H."/>
            <person name="Chapman C."/>
            <person name="Bruce D."/>
            <person name="Karavis M."/>
            <person name="Krepps M."/>
            <person name="McGregor P.A."/>
            <person name="Hong C."/>
            <person name="Park K.H."/>
            <person name="Akmal A."/>
            <person name="Feldman A."/>
            <person name="Lin J.S."/>
            <person name="Chang W.E."/>
            <person name="Higgs B.W."/>
            <person name="Demirev P."/>
            <person name="Lindquist J."/>
            <person name="Liem A."/>
            <person name="Fochler E."/>
            <person name="Read T.D."/>
            <person name="Tapia R."/>
            <person name="Johnson S."/>
            <person name="Bishop-Lilly K.A."/>
            <person name="Detter C."/>
            <person name="Han C."/>
            <person name="Sozhamannan S."/>
            <person name="Rosenzweig C.N."/>
            <person name="Skowronski E.W."/>
        </authorList>
    </citation>
    <scope>NUCLEOTIDE SEQUENCE [LARGE SCALE GENOMIC DNA]</scope>
    <source>
        <strain evidence="2 3">MLST1</strain>
    </source>
</reference>
<evidence type="ECO:0000313" key="3">
    <source>
        <dbReference type="Proteomes" id="UP000288293"/>
    </source>
</evidence>
<dbReference type="RefSeq" id="WP_126803414.1">
    <property type="nucleotide sequence ID" value="NZ_PIPL01000001.1"/>
</dbReference>
<keyword evidence="2" id="KW-0378">Hydrolase</keyword>
<accession>A0A432W9E8</accession>
<keyword evidence="1" id="KW-0472">Membrane</keyword>
<dbReference type="InterPro" id="IPR034122">
    <property type="entry name" value="Retropepsin-like_bacterial"/>
</dbReference>
<keyword evidence="3" id="KW-1185">Reference proteome</keyword>
<dbReference type="CDD" id="cd05483">
    <property type="entry name" value="retropepsin_like_bacteria"/>
    <property type="match status" value="1"/>
</dbReference>
<dbReference type="InterPro" id="IPR011969">
    <property type="entry name" value="Clan_AA_Asp_peptidase_C"/>
</dbReference>
<dbReference type="Gene3D" id="2.40.70.10">
    <property type="entry name" value="Acid Proteases"/>
    <property type="match status" value="1"/>
</dbReference>
<dbReference type="Proteomes" id="UP000288293">
    <property type="component" value="Unassembled WGS sequence"/>
</dbReference>
<keyword evidence="1" id="KW-1133">Transmembrane helix</keyword>
<feature type="transmembrane region" description="Helical" evidence="1">
    <location>
        <begin position="12"/>
        <end position="30"/>
    </location>
</feature>
<dbReference type="InterPro" id="IPR021109">
    <property type="entry name" value="Peptidase_aspartic_dom_sf"/>
</dbReference>
<dbReference type="Pfam" id="PF13975">
    <property type="entry name" value="gag-asp_proteas"/>
    <property type="match status" value="1"/>
</dbReference>
<keyword evidence="1" id="KW-0812">Transmembrane</keyword>
<evidence type="ECO:0000313" key="2">
    <source>
        <dbReference type="EMBL" id="RUO26606.1"/>
    </source>
</evidence>
<proteinExistence type="predicted"/>
<organism evidence="2 3">
    <name type="scientific">Aliidiomarina minuta</name>
    <dbReference type="NCBI Taxonomy" id="880057"/>
    <lineage>
        <taxon>Bacteria</taxon>
        <taxon>Pseudomonadati</taxon>
        <taxon>Pseudomonadota</taxon>
        <taxon>Gammaproteobacteria</taxon>
        <taxon>Alteromonadales</taxon>
        <taxon>Idiomarinaceae</taxon>
        <taxon>Aliidiomarina</taxon>
    </lineage>
</organism>